<feature type="chain" id="PRO_5046523941" evidence="1">
    <location>
        <begin position="17"/>
        <end position="158"/>
    </location>
</feature>
<protein>
    <submittedName>
        <fullName evidence="2">Uncharacterized protein</fullName>
    </submittedName>
</protein>
<dbReference type="PROSITE" id="PS51257">
    <property type="entry name" value="PROKAR_LIPOPROTEIN"/>
    <property type="match status" value="1"/>
</dbReference>
<name>A0ABX8ZQI5_9SPHN</name>
<reference evidence="2 3" key="1">
    <citation type="submission" date="2021-08" db="EMBL/GenBank/DDBJ databases">
        <title>Comparative Genomics Analysis of the Genus Qipengyuania Reveals Extensive Genetic Diversity and Metabolic Versatility, Including the Description of Fifteen Novel Species.</title>
        <authorList>
            <person name="Liu Y."/>
        </authorList>
    </citation>
    <scope>NUCLEOTIDE SEQUENCE [LARGE SCALE GENOMIC DNA]</scope>
    <source>
        <strain evidence="2 3">1NDH13</strain>
    </source>
</reference>
<accession>A0ABX8ZQI5</accession>
<dbReference type="Proteomes" id="UP000824281">
    <property type="component" value="Chromosome"/>
</dbReference>
<evidence type="ECO:0000313" key="2">
    <source>
        <dbReference type="EMBL" id="QZD90364.1"/>
    </source>
</evidence>
<dbReference type="RefSeq" id="WP_221425835.1">
    <property type="nucleotide sequence ID" value="NZ_CP081295.1"/>
</dbReference>
<keyword evidence="1" id="KW-0732">Signal</keyword>
<sequence>MRSMLALIALAPLALAACSDPIEERPEGEETMIPVEPDGGIGDGAEPLPEPVATTIPAAFHGRWGINPGDCTDENGDAKGAITISEDRLRFYESVATLGAISESRDGDLRATYAFTGEGEEWTRDIRFAISEDGTELTRTEYGEDAMAEPLTYTKCQA</sequence>
<evidence type="ECO:0000256" key="1">
    <source>
        <dbReference type="SAM" id="SignalP"/>
    </source>
</evidence>
<organism evidence="2 3">
    <name type="scientific">Qipengyuania aurantiaca</name>
    <dbReference type="NCBI Taxonomy" id="2867233"/>
    <lineage>
        <taxon>Bacteria</taxon>
        <taxon>Pseudomonadati</taxon>
        <taxon>Pseudomonadota</taxon>
        <taxon>Alphaproteobacteria</taxon>
        <taxon>Sphingomonadales</taxon>
        <taxon>Erythrobacteraceae</taxon>
        <taxon>Qipengyuania</taxon>
    </lineage>
</organism>
<proteinExistence type="predicted"/>
<feature type="signal peptide" evidence="1">
    <location>
        <begin position="1"/>
        <end position="16"/>
    </location>
</feature>
<gene>
    <name evidence="2" type="ORF">K3148_02905</name>
</gene>
<keyword evidence="3" id="KW-1185">Reference proteome</keyword>
<dbReference type="EMBL" id="CP081295">
    <property type="protein sequence ID" value="QZD90364.1"/>
    <property type="molecule type" value="Genomic_DNA"/>
</dbReference>
<evidence type="ECO:0000313" key="3">
    <source>
        <dbReference type="Proteomes" id="UP000824281"/>
    </source>
</evidence>